<evidence type="ECO:0000313" key="4">
    <source>
        <dbReference type="Proteomes" id="UP000186607"/>
    </source>
</evidence>
<dbReference type="OrthoDB" id="71979at2"/>
<dbReference type="Pfam" id="PF04471">
    <property type="entry name" value="Mrr_cat"/>
    <property type="match status" value="1"/>
</dbReference>
<evidence type="ECO:0000256" key="1">
    <source>
        <dbReference type="SAM" id="Phobius"/>
    </source>
</evidence>
<reference evidence="3 4" key="1">
    <citation type="submission" date="2017-01" db="EMBL/GenBank/DDBJ databases">
        <title>Genome Analysis of Deinococcus marmoris KOPRI26562.</title>
        <authorList>
            <person name="Kim J.H."/>
            <person name="Oh H.-M."/>
        </authorList>
    </citation>
    <scope>NUCLEOTIDE SEQUENCE [LARGE SCALE GENOMIC DNA]</scope>
    <source>
        <strain evidence="3 4">KOPRI26562</strain>
    </source>
</reference>
<dbReference type="AlphaFoldDB" id="A0A1U7NRC2"/>
<proteinExistence type="predicted"/>
<dbReference type="STRING" id="249408.BOO71_0014821"/>
<organism evidence="3 4">
    <name type="scientific">Deinococcus marmoris</name>
    <dbReference type="NCBI Taxonomy" id="249408"/>
    <lineage>
        <taxon>Bacteria</taxon>
        <taxon>Thermotogati</taxon>
        <taxon>Deinococcota</taxon>
        <taxon>Deinococci</taxon>
        <taxon>Deinococcales</taxon>
        <taxon>Deinococcaceae</taxon>
        <taxon>Deinococcus</taxon>
    </lineage>
</organism>
<dbReference type="GO" id="GO:0003677">
    <property type="term" value="F:DNA binding"/>
    <property type="evidence" value="ECO:0007669"/>
    <property type="project" value="InterPro"/>
</dbReference>
<dbReference type="PANTHER" id="PTHR30015">
    <property type="entry name" value="MRR RESTRICTION SYSTEM PROTEIN"/>
    <property type="match status" value="1"/>
</dbReference>
<keyword evidence="1" id="KW-0472">Membrane</keyword>
<gene>
    <name evidence="3" type="ORF">BOO71_0014821</name>
</gene>
<protein>
    <recommendedName>
        <fullName evidence="2">Restriction endonuclease type IV Mrr domain-containing protein</fullName>
    </recommendedName>
</protein>
<feature type="domain" description="Restriction endonuclease type IV Mrr" evidence="2">
    <location>
        <begin position="69"/>
        <end position="178"/>
    </location>
</feature>
<keyword evidence="1" id="KW-1133">Transmembrane helix</keyword>
<dbReference type="Proteomes" id="UP000186607">
    <property type="component" value="Unassembled WGS sequence"/>
</dbReference>
<sequence>MARRKRKQKTESPLPFFIAVAIFGSIAAATNGYWLPLIAVLAVGMIVLSVKVQQQQNRREKALALAELHALNPRGLELHVAQVIGALPGWTASANRGSSDQGADVIASGPKGRKVAVQVKHYPNSNVGNKAVQEIVASKAIYKCAYAVVVTSGPGFTKAAKELAQANRVVLWHSDDLLWLQELAKSGQVPPQSLLPT</sequence>
<dbReference type="Gene3D" id="3.40.1350.10">
    <property type="match status" value="1"/>
</dbReference>
<dbReference type="InterPro" id="IPR007560">
    <property type="entry name" value="Restrct_endonuc_IV_Mrr"/>
</dbReference>
<feature type="transmembrane region" description="Helical" evidence="1">
    <location>
        <begin position="34"/>
        <end position="52"/>
    </location>
</feature>
<dbReference type="InterPro" id="IPR011856">
    <property type="entry name" value="tRNA_endonuc-like_dom_sf"/>
</dbReference>
<dbReference type="InterPro" id="IPR052906">
    <property type="entry name" value="Type_IV_Methyl-Rstrct_Enzyme"/>
</dbReference>
<dbReference type="PANTHER" id="PTHR30015:SF6">
    <property type="entry name" value="SLL1429 PROTEIN"/>
    <property type="match status" value="1"/>
</dbReference>
<dbReference type="InterPro" id="IPR011335">
    <property type="entry name" value="Restrct_endonuc-II-like"/>
</dbReference>
<accession>A0A1U7NRC2</accession>
<feature type="transmembrane region" description="Helical" evidence="1">
    <location>
        <begin position="12"/>
        <end position="28"/>
    </location>
</feature>
<dbReference type="GO" id="GO:0015666">
    <property type="term" value="F:restriction endodeoxyribonuclease activity"/>
    <property type="evidence" value="ECO:0007669"/>
    <property type="project" value="TreeGrafter"/>
</dbReference>
<keyword evidence="4" id="KW-1185">Reference proteome</keyword>
<evidence type="ECO:0000259" key="2">
    <source>
        <dbReference type="Pfam" id="PF04471"/>
    </source>
</evidence>
<name>A0A1U7NRC2_9DEIO</name>
<dbReference type="SUPFAM" id="SSF52980">
    <property type="entry name" value="Restriction endonuclease-like"/>
    <property type="match status" value="1"/>
</dbReference>
<dbReference type="GO" id="GO:0009307">
    <property type="term" value="P:DNA restriction-modification system"/>
    <property type="evidence" value="ECO:0007669"/>
    <property type="project" value="InterPro"/>
</dbReference>
<evidence type="ECO:0000313" key="3">
    <source>
        <dbReference type="EMBL" id="OLV15456.1"/>
    </source>
</evidence>
<comment type="caution">
    <text evidence="3">The sequence shown here is derived from an EMBL/GenBank/DDBJ whole genome shotgun (WGS) entry which is preliminary data.</text>
</comment>
<keyword evidence="1" id="KW-0812">Transmembrane</keyword>
<dbReference type="EMBL" id="MSTI01000179">
    <property type="protein sequence ID" value="OLV15456.1"/>
    <property type="molecule type" value="Genomic_DNA"/>
</dbReference>
<dbReference type="RefSeq" id="WP_083653833.1">
    <property type="nucleotide sequence ID" value="NZ_MSTI01000179.1"/>
</dbReference>